<dbReference type="Pfam" id="PF04773">
    <property type="entry name" value="FecR"/>
    <property type="match status" value="1"/>
</dbReference>
<dbReference type="Proteomes" id="UP000478505">
    <property type="component" value="Unassembled WGS sequence"/>
</dbReference>
<dbReference type="PANTHER" id="PTHR30273">
    <property type="entry name" value="PERIPLASMIC SIGNAL SENSOR AND SIGMA FACTOR ACTIVATOR FECR-RELATED"/>
    <property type="match status" value="1"/>
</dbReference>
<dbReference type="InterPro" id="IPR032508">
    <property type="entry name" value="FecR_C"/>
</dbReference>
<dbReference type="InterPro" id="IPR006860">
    <property type="entry name" value="FecR"/>
</dbReference>
<dbReference type="GO" id="GO:0016989">
    <property type="term" value="F:sigma factor antagonist activity"/>
    <property type="evidence" value="ECO:0007669"/>
    <property type="project" value="TreeGrafter"/>
</dbReference>
<reference evidence="4 5" key="1">
    <citation type="submission" date="2020-02" db="EMBL/GenBank/DDBJ databases">
        <title>Flavobacteriaceae Psychroflexus bacterium YR1-1, complete genome.</title>
        <authorList>
            <person name="Li Y."/>
            <person name="Wu S."/>
        </authorList>
    </citation>
    <scope>NUCLEOTIDE SEQUENCE [LARGE SCALE GENOMIC DNA]</scope>
    <source>
        <strain evidence="4 5">YR1-1</strain>
    </source>
</reference>
<dbReference type="AlphaFoldDB" id="A0A6B3R1B0"/>
<feature type="domain" description="Protein FecR C-terminal" evidence="3">
    <location>
        <begin position="224"/>
        <end position="288"/>
    </location>
</feature>
<organism evidence="4 5">
    <name type="scientific">Psychroflexus aurantiacus</name>
    <dbReference type="NCBI Taxonomy" id="2709310"/>
    <lineage>
        <taxon>Bacteria</taxon>
        <taxon>Pseudomonadati</taxon>
        <taxon>Bacteroidota</taxon>
        <taxon>Flavobacteriia</taxon>
        <taxon>Flavobacteriales</taxon>
        <taxon>Flavobacteriaceae</taxon>
        <taxon>Psychroflexus</taxon>
    </lineage>
</organism>
<protein>
    <submittedName>
        <fullName evidence="4">FecR family protein</fullName>
    </submittedName>
</protein>
<dbReference type="PANTHER" id="PTHR30273:SF2">
    <property type="entry name" value="PROTEIN FECR"/>
    <property type="match status" value="1"/>
</dbReference>
<comment type="caution">
    <text evidence="4">The sequence shown here is derived from an EMBL/GenBank/DDBJ whole genome shotgun (WGS) entry which is preliminary data.</text>
</comment>
<dbReference type="RefSeq" id="WP_164004532.1">
    <property type="nucleotide sequence ID" value="NZ_JAAIKD010000003.1"/>
</dbReference>
<evidence type="ECO:0000256" key="1">
    <source>
        <dbReference type="SAM" id="Phobius"/>
    </source>
</evidence>
<dbReference type="PIRSF" id="PIRSF018266">
    <property type="entry name" value="FecR"/>
    <property type="match status" value="1"/>
</dbReference>
<keyword evidence="5" id="KW-1185">Reference proteome</keyword>
<dbReference type="EMBL" id="JAAIKD010000003">
    <property type="protein sequence ID" value="NEV93808.1"/>
    <property type="molecule type" value="Genomic_DNA"/>
</dbReference>
<keyword evidence="1" id="KW-1133">Transmembrane helix</keyword>
<keyword evidence="1" id="KW-0812">Transmembrane</keyword>
<evidence type="ECO:0000313" key="5">
    <source>
        <dbReference type="Proteomes" id="UP000478505"/>
    </source>
</evidence>
<dbReference type="Pfam" id="PF16344">
    <property type="entry name" value="FecR_C"/>
    <property type="match status" value="1"/>
</dbReference>
<dbReference type="InterPro" id="IPR012373">
    <property type="entry name" value="Ferrdict_sens_TM"/>
</dbReference>
<accession>A0A6B3R1B0</accession>
<proteinExistence type="predicted"/>
<evidence type="ECO:0000259" key="3">
    <source>
        <dbReference type="Pfam" id="PF16344"/>
    </source>
</evidence>
<dbReference type="Gene3D" id="3.55.50.30">
    <property type="match status" value="1"/>
</dbReference>
<keyword evidence="1" id="KW-0472">Membrane</keyword>
<sequence length="295" mass="34010">MNKNYHLADWLDNKKSDDTLSGIQGMDTLKKIKQYSAQFEKPKFSKDEVFRQIKNKQNAKKSKAINWSVAASVLVILGVTSLAFLFSVKDVTSQIDSQQHVVLPDNSKVILAEDSKFKFNNWFWNFDRTAKLSGLAYFEVEKGKTFTVKTDFGTVQVLGTRFQVLSRDSIFKVVCYEGSVQVKFEGEENVLKKGQFITYHNRLIFEQSNVYGEKPSWVSKTHHFENVSLSEVMQELEKEYSIEVDILKVTENKRFTGTLPSDDLSLALEILNKTYQMNYTIINENKFIFVDNVQP</sequence>
<dbReference type="Gene3D" id="2.60.120.1440">
    <property type="match status" value="1"/>
</dbReference>
<feature type="transmembrane region" description="Helical" evidence="1">
    <location>
        <begin position="64"/>
        <end position="86"/>
    </location>
</feature>
<name>A0A6B3R1B0_9FLAO</name>
<evidence type="ECO:0000259" key="2">
    <source>
        <dbReference type="Pfam" id="PF04773"/>
    </source>
</evidence>
<evidence type="ECO:0000313" key="4">
    <source>
        <dbReference type="EMBL" id="NEV93808.1"/>
    </source>
</evidence>
<gene>
    <name evidence="4" type="ORF">G3567_06560</name>
</gene>
<feature type="domain" description="FecR protein" evidence="2">
    <location>
        <begin position="91"/>
        <end position="181"/>
    </location>
</feature>